<dbReference type="VEuPathDB" id="FungiDB:PC9H_008957"/>
<proteinExistence type="predicted"/>
<comment type="caution">
    <text evidence="1">The sequence shown here is derived from an EMBL/GenBank/DDBJ whole genome shotgun (WGS) entry which is preliminary data.</text>
</comment>
<gene>
    <name evidence="1" type="ORF">PC9H_008957</name>
</gene>
<dbReference type="RefSeq" id="XP_036629892.1">
    <property type="nucleotide sequence ID" value="XM_036778464.1"/>
</dbReference>
<accession>A0A8H7DS46</accession>
<sequence>MAGRSQEQHGQSRVTFTTSNVIHQDIALARAQGLAEICHDKRQQATNKSTIAPKQREQTDGCFNQKISFASNLKRQRSWTPLLEDVVDAGSSQPTRRAAKRVKREDIDVSAPKPVTPLLEDLITSYRRSAFCSPETSCHAAELVFFEGGIELSSKL</sequence>
<reference evidence="1" key="1">
    <citation type="submission" date="2019-07" db="EMBL/GenBank/DDBJ databases">
        <authorList>
            <person name="Palmer J.M."/>
        </authorList>
    </citation>
    <scope>NUCLEOTIDE SEQUENCE</scope>
    <source>
        <strain evidence="1">PC9</strain>
    </source>
</reference>
<protein>
    <submittedName>
        <fullName evidence="1">Uncharacterized protein</fullName>
    </submittedName>
</protein>
<organism evidence="1 2">
    <name type="scientific">Pleurotus ostreatus</name>
    <name type="common">Oyster mushroom</name>
    <name type="synonym">White-rot fungus</name>
    <dbReference type="NCBI Taxonomy" id="5322"/>
    <lineage>
        <taxon>Eukaryota</taxon>
        <taxon>Fungi</taxon>
        <taxon>Dikarya</taxon>
        <taxon>Basidiomycota</taxon>
        <taxon>Agaricomycotina</taxon>
        <taxon>Agaricomycetes</taxon>
        <taxon>Agaricomycetidae</taxon>
        <taxon>Agaricales</taxon>
        <taxon>Pleurotineae</taxon>
        <taxon>Pleurotaceae</taxon>
        <taxon>Pleurotus</taxon>
    </lineage>
</organism>
<keyword evidence="2" id="KW-1185">Reference proteome</keyword>
<dbReference type="Proteomes" id="UP000623687">
    <property type="component" value="Unassembled WGS sequence"/>
</dbReference>
<evidence type="ECO:0000313" key="2">
    <source>
        <dbReference type="Proteomes" id="UP000623687"/>
    </source>
</evidence>
<dbReference type="GeneID" id="59378775"/>
<dbReference type="EMBL" id="JACETU010000006">
    <property type="protein sequence ID" value="KAF7426588.1"/>
    <property type="molecule type" value="Genomic_DNA"/>
</dbReference>
<dbReference type="AlphaFoldDB" id="A0A8H7DS46"/>
<name>A0A8H7DS46_PLEOS</name>
<evidence type="ECO:0000313" key="1">
    <source>
        <dbReference type="EMBL" id="KAF7426588.1"/>
    </source>
</evidence>